<feature type="transmembrane region" description="Helical" evidence="14">
    <location>
        <begin position="669"/>
        <end position="689"/>
    </location>
</feature>
<dbReference type="SMART" id="SM00248">
    <property type="entry name" value="ANK"/>
    <property type="match status" value="9"/>
</dbReference>
<dbReference type="Pfam" id="PF00023">
    <property type="entry name" value="Ank"/>
    <property type="match status" value="1"/>
</dbReference>
<dbReference type="PROSITE" id="PS50297">
    <property type="entry name" value="ANK_REP_REGION"/>
    <property type="match status" value="8"/>
</dbReference>
<keyword evidence="10" id="KW-0325">Glycoprotein</keyword>
<evidence type="ECO:0000256" key="6">
    <source>
        <dbReference type="ARBA" id="ARBA00022989"/>
    </source>
</evidence>
<dbReference type="PANTHER" id="PTHR47143">
    <property type="entry name" value="TRANSIENT RECEPTOR POTENTIAL CATION CHANNEL PROTEIN PAINLESS"/>
    <property type="match status" value="1"/>
</dbReference>
<dbReference type="InterPro" id="IPR036770">
    <property type="entry name" value="Ankyrin_rpt-contain_sf"/>
</dbReference>
<keyword evidence="8" id="KW-0406">Ion transport</keyword>
<keyword evidence="4 14" id="KW-0812">Transmembrane</keyword>
<gene>
    <name evidence="16" type="ORF">TBIB3V08_LOCUS2660</name>
</gene>
<feature type="repeat" description="ANK" evidence="12">
    <location>
        <begin position="453"/>
        <end position="485"/>
    </location>
</feature>
<dbReference type="InterPro" id="IPR052076">
    <property type="entry name" value="TRP_cation_channel"/>
</dbReference>
<dbReference type="AlphaFoldDB" id="A0A7R9ESC5"/>
<keyword evidence="6 14" id="KW-1133">Transmembrane helix</keyword>
<organism evidence="16">
    <name type="scientific">Timema bartmani</name>
    <dbReference type="NCBI Taxonomy" id="61472"/>
    <lineage>
        <taxon>Eukaryota</taxon>
        <taxon>Metazoa</taxon>
        <taxon>Ecdysozoa</taxon>
        <taxon>Arthropoda</taxon>
        <taxon>Hexapoda</taxon>
        <taxon>Insecta</taxon>
        <taxon>Pterygota</taxon>
        <taxon>Neoptera</taxon>
        <taxon>Polyneoptera</taxon>
        <taxon>Phasmatodea</taxon>
        <taxon>Timematodea</taxon>
        <taxon>Timematoidea</taxon>
        <taxon>Timematidae</taxon>
        <taxon>Timema</taxon>
    </lineage>
</organism>
<evidence type="ECO:0000256" key="1">
    <source>
        <dbReference type="ARBA" id="ARBA00004141"/>
    </source>
</evidence>
<keyword evidence="5" id="KW-0677">Repeat</keyword>
<name>A0A7R9ESC5_9NEOP</name>
<reference evidence="16" key="1">
    <citation type="submission" date="2020-11" db="EMBL/GenBank/DDBJ databases">
        <authorList>
            <person name="Tran Van P."/>
        </authorList>
    </citation>
    <scope>NUCLEOTIDE SEQUENCE</scope>
</reference>
<evidence type="ECO:0000256" key="14">
    <source>
        <dbReference type="SAM" id="Phobius"/>
    </source>
</evidence>
<feature type="transmembrane region" description="Helical" evidence="14">
    <location>
        <begin position="815"/>
        <end position="837"/>
    </location>
</feature>
<evidence type="ECO:0000256" key="12">
    <source>
        <dbReference type="PROSITE-ProRule" id="PRU00023"/>
    </source>
</evidence>
<dbReference type="EMBL" id="OD564887">
    <property type="protein sequence ID" value="CAD7440133.1"/>
    <property type="molecule type" value="Genomic_DNA"/>
</dbReference>
<keyword evidence="11" id="KW-0407">Ion channel</keyword>
<dbReference type="InterPro" id="IPR005821">
    <property type="entry name" value="Ion_trans_dom"/>
</dbReference>
<dbReference type="GO" id="GO:0034703">
    <property type="term" value="C:cation channel complex"/>
    <property type="evidence" value="ECO:0007669"/>
    <property type="project" value="UniProtKB-ARBA"/>
</dbReference>
<proteinExistence type="predicted"/>
<protein>
    <recommendedName>
        <fullName evidence="15">Ion transport domain-containing protein</fullName>
    </recommendedName>
</protein>
<feature type="transmembrane region" description="Helical" evidence="14">
    <location>
        <begin position="709"/>
        <end position="726"/>
    </location>
</feature>
<keyword evidence="2" id="KW-0813">Transport</keyword>
<dbReference type="Pfam" id="PF00520">
    <property type="entry name" value="Ion_trans"/>
    <property type="match status" value="1"/>
</dbReference>
<feature type="transmembrane region" description="Helical" evidence="14">
    <location>
        <begin position="881"/>
        <end position="903"/>
    </location>
</feature>
<feature type="transmembrane region" description="Helical" evidence="14">
    <location>
        <begin position="746"/>
        <end position="763"/>
    </location>
</feature>
<dbReference type="SUPFAM" id="SSF48403">
    <property type="entry name" value="Ankyrin repeat"/>
    <property type="match status" value="1"/>
</dbReference>
<comment type="subcellular location">
    <subcellularLocation>
        <location evidence="1">Membrane</location>
        <topology evidence="1">Multi-pass membrane protein</topology>
    </subcellularLocation>
</comment>
<evidence type="ECO:0000256" key="5">
    <source>
        <dbReference type="ARBA" id="ARBA00022737"/>
    </source>
</evidence>
<feature type="compositionally biased region" description="Polar residues" evidence="13">
    <location>
        <begin position="21"/>
        <end position="47"/>
    </location>
</feature>
<feature type="transmembrane region" description="Helical" evidence="14">
    <location>
        <begin position="775"/>
        <end position="795"/>
    </location>
</feature>
<keyword evidence="9 14" id="KW-0472">Membrane</keyword>
<evidence type="ECO:0000256" key="4">
    <source>
        <dbReference type="ARBA" id="ARBA00022692"/>
    </source>
</evidence>
<feature type="repeat" description="ANK" evidence="12">
    <location>
        <begin position="519"/>
        <end position="553"/>
    </location>
</feature>
<evidence type="ECO:0000256" key="13">
    <source>
        <dbReference type="SAM" id="MobiDB-lite"/>
    </source>
</evidence>
<evidence type="ECO:0000259" key="15">
    <source>
        <dbReference type="Pfam" id="PF00520"/>
    </source>
</evidence>
<feature type="repeat" description="ANK" evidence="12">
    <location>
        <begin position="419"/>
        <end position="451"/>
    </location>
</feature>
<dbReference type="Gene3D" id="1.25.40.20">
    <property type="entry name" value="Ankyrin repeat-containing domain"/>
    <property type="match status" value="4"/>
</dbReference>
<feature type="repeat" description="ANK" evidence="12">
    <location>
        <begin position="320"/>
        <end position="352"/>
    </location>
</feature>
<dbReference type="InterPro" id="IPR002110">
    <property type="entry name" value="Ankyrin_rpt"/>
</dbReference>
<evidence type="ECO:0000256" key="10">
    <source>
        <dbReference type="ARBA" id="ARBA00023180"/>
    </source>
</evidence>
<feature type="repeat" description="ANK" evidence="12">
    <location>
        <begin position="554"/>
        <end position="586"/>
    </location>
</feature>
<evidence type="ECO:0000256" key="7">
    <source>
        <dbReference type="ARBA" id="ARBA00023043"/>
    </source>
</evidence>
<dbReference type="GO" id="GO:0005216">
    <property type="term" value="F:monoatomic ion channel activity"/>
    <property type="evidence" value="ECO:0007669"/>
    <property type="project" value="InterPro"/>
</dbReference>
<dbReference type="Pfam" id="PF12796">
    <property type="entry name" value="Ank_2"/>
    <property type="match status" value="3"/>
</dbReference>
<dbReference type="PROSITE" id="PS50088">
    <property type="entry name" value="ANK_REPEAT"/>
    <property type="match status" value="8"/>
</dbReference>
<evidence type="ECO:0000256" key="11">
    <source>
        <dbReference type="ARBA" id="ARBA00023303"/>
    </source>
</evidence>
<accession>A0A7R9ESC5</accession>
<keyword evidence="7 12" id="KW-0040">ANK repeat</keyword>
<evidence type="ECO:0000256" key="3">
    <source>
        <dbReference type="ARBA" id="ARBA00022606"/>
    </source>
</evidence>
<feature type="domain" description="Ion transport" evidence="15">
    <location>
        <begin position="675"/>
        <end position="912"/>
    </location>
</feature>
<feature type="repeat" description="ANK" evidence="12">
    <location>
        <begin position="486"/>
        <end position="518"/>
    </location>
</feature>
<feature type="region of interest" description="Disordered" evidence="13">
    <location>
        <begin position="17"/>
        <end position="47"/>
    </location>
</feature>
<sequence length="1107" mass="122493">MPMTGISRFESLSGILREGGDTSQSMSQHKMTANVNRKSFNTRSSTNMYRRQARQSIVHPTLGHAGNIVELSISDGVLSPTQEGQGNHNQLECDNVYACIYQVLKNYGRGVGQGHTKEEVARDKCVITSKKMTLFIFETKVQWKRWLRDQGTITSKKMTLFIFVCIRRRKCSGGGDETVVKEVVKGPARKRLCSCLCVPGDEIVVEEESKLQWRSVEEAISDQGTITSEEEVASGSDSEVRMRGQPSAAIWARDHVTECLRALPGGDELWTMLEARNIKAAATHSYGATTGLLLAAWRGDHIALSDILNTRASISIVDVEGRTPLHLAACSGSAACVDLLLQRGANAQSWDTQRVATPLMCAASVGSLPCVKLLLQAGAEVNAGLTRCSALHYAVQSGATECARELLKEGASPNTPQVYTETPLHVAAALGSAVCIRMLLDHGADVRVQFGVSKSTALHLAAEDEKAECARLLLDAGAEVGATNYRLQTPLHLAALAQAGETLELLLGHGADPNAEDADGRTPLHSAIVKSCRSCECVRHLLDAGADVNKADAFGYTPLHIAALNEFASCVWLLLNHGEGPDGQNQWRRTPSVLPRVLAKFDHAVKLHDHEIGDVDCELKLDFTLLVPSVERGESGLLLAFIEVGQRHILKHPLCETFLFLKWRRIRKFFLFSLVFHSVFVLLFSLYVWRVFLQDCSNTSRPLCDLPGYVDAAGYVLVVLNLIFLAKEVFQIAHSWTRYICHWENWLQWLIIISVFPCVLHVRSTGDASKDLATWQHHVAAIAIFLTWVELMMLVGRFPMFGLYIQMFTTVSINFAKFLLAYSCLFVAFAMGFGVLFPNYPSFENLAWCLMKTLVMMSGELEFEDIFYADYPIMYPVTAHLLFITFVILVTVILTNLLVGLAVSDIQGLQQSAGLDRLVRQAQLVAHLESMLFSRLLRCLPAKLLSVCHRSALLVTSAYQSSLYIRPNDPRESRIPKELINSAYQLVAERKDKSRGKQPHRDTYVYSSVNSYTDGGGDYNYIKLTHPNPTGGNTYGMTTCTQPSRGSSSSRLRETEVVLGQILSQLGSMSVESEQRDTAAQQALKQLIEQVNRIQIQLMDNINKAST</sequence>
<dbReference type="PANTHER" id="PTHR47143:SF1">
    <property type="entry name" value="ION_TRANS DOMAIN-CONTAINING PROTEIN"/>
    <property type="match status" value="1"/>
</dbReference>
<keyword evidence="3" id="KW-0716">Sensory transduction</keyword>
<dbReference type="PRINTS" id="PR01415">
    <property type="entry name" value="ANKYRIN"/>
</dbReference>
<evidence type="ECO:0000256" key="2">
    <source>
        <dbReference type="ARBA" id="ARBA00022448"/>
    </source>
</evidence>
<evidence type="ECO:0000256" key="9">
    <source>
        <dbReference type="ARBA" id="ARBA00023136"/>
    </source>
</evidence>
<evidence type="ECO:0000256" key="8">
    <source>
        <dbReference type="ARBA" id="ARBA00023065"/>
    </source>
</evidence>
<feature type="repeat" description="ANK" evidence="12">
    <location>
        <begin position="354"/>
        <end position="386"/>
    </location>
</feature>
<evidence type="ECO:0000313" key="16">
    <source>
        <dbReference type="EMBL" id="CAD7440133.1"/>
    </source>
</evidence>
<feature type="repeat" description="ANK" evidence="12">
    <location>
        <begin position="386"/>
        <end position="418"/>
    </location>
</feature>